<gene>
    <name evidence="2" type="ORF">B0681_02845</name>
</gene>
<evidence type="ECO:0000313" key="3">
    <source>
        <dbReference type="Proteomes" id="UP000190683"/>
    </source>
</evidence>
<dbReference type="AlphaFoldDB" id="A0A1T0CV60"/>
<keyword evidence="1" id="KW-0812">Transmembrane</keyword>
<protein>
    <submittedName>
        <fullName evidence="2">Uncharacterized protein</fullName>
    </submittedName>
</protein>
<dbReference type="Proteomes" id="UP000190683">
    <property type="component" value="Unassembled WGS sequence"/>
</dbReference>
<name>A0A1T0CV60_9GAMM</name>
<keyword evidence="1" id="KW-1133">Transmembrane helix</keyword>
<organism evidence="2 3">
    <name type="scientific">Moraxella porci DSM 25326</name>
    <dbReference type="NCBI Taxonomy" id="573983"/>
    <lineage>
        <taxon>Bacteria</taxon>
        <taxon>Pseudomonadati</taxon>
        <taxon>Pseudomonadota</taxon>
        <taxon>Gammaproteobacteria</taxon>
        <taxon>Moraxellales</taxon>
        <taxon>Moraxellaceae</taxon>
        <taxon>Moraxella</taxon>
    </lineage>
</organism>
<feature type="transmembrane region" description="Helical" evidence="1">
    <location>
        <begin position="6"/>
        <end position="29"/>
    </location>
</feature>
<accession>A0A1T0CV60</accession>
<reference evidence="2 3" key="1">
    <citation type="submission" date="2017-02" db="EMBL/GenBank/DDBJ databases">
        <title>Draft genome sequence of Moraxella porci CCUG 54912T type strain.</title>
        <authorList>
            <person name="Salva-Serra F."/>
            <person name="Engstrom-Jakobsson H."/>
            <person name="Thorell K."/>
            <person name="Jaen-Luchoro D."/>
            <person name="Gonzales-Siles L."/>
            <person name="Karlsson R."/>
            <person name="Yazdan S."/>
            <person name="Boulund F."/>
            <person name="Johnning A."/>
            <person name="Engstrand L."/>
            <person name="Kristiansson E."/>
            <person name="Moore E."/>
        </authorList>
    </citation>
    <scope>NUCLEOTIDE SEQUENCE [LARGE SCALE GENOMIC DNA]</scope>
    <source>
        <strain evidence="2 3">CCUG 54912</strain>
    </source>
</reference>
<evidence type="ECO:0000313" key="2">
    <source>
        <dbReference type="EMBL" id="OOS26235.1"/>
    </source>
</evidence>
<dbReference type="EMBL" id="MUYV01000002">
    <property type="protein sequence ID" value="OOS26235.1"/>
    <property type="molecule type" value="Genomic_DNA"/>
</dbReference>
<sequence length="154" mass="18400">MKLELLPYFYAFSMWIIIISASIILAKLFKIKIKNFIFLSFALLIILLIFNILLQQESKNQTQTRFYFLLENIEQYKSLYGEFPNDLSHLQDVNNDYYSWCSKDSSRKIPGRGLCYYHIKNGEFTLEVIGNYNDWYYSSGTKQILENHFDRWGL</sequence>
<evidence type="ECO:0000256" key="1">
    <source>
        <dbReference type="SAM" id="Phobius"/>
    </source>
</evidence>
<feature type="transmembrane region" description="Helical" evidence="1">
    <location>
        <begin position="36"/>
        <end position="54"/>
    </location>
</feature>
<proteinExistence type="predicted"/>
<keyword evidence="1" id="KW-0472">Membrane</keyword>
<comment type="caution">
    <text evidence="2">The sequence shown here is derived from an EMBL/GenBank/DDBJ whole genome shotgun (WGS) entry which is preliminary data.</text>
</comment>
<keyword evidence="3" id="KW-1185">Reference proteome</keyword>